<evidence type="ECO:0008006" key="5">
    <source>
        <dbReference type="Google" id="ProtNLM"/>
    </source>
</evidence>
<reference evidence="3 4" key="1">
    <citation type="submission" date="2019-09" db="EMBL/GenBank/DDBJ databases">
        <title>YIM 48816 draft genome.</title>
        <authorList>
            <person name="Jiang L."/>
        </authorList>
    </citation>
    <scope>NUCLEOTIDE SEQUENCE [LARGE SCALE GENOMIC DNA]</scope>
    <source>
        <strain evidence="3 4">YIM 48816</strain>
    </source>
</reference>
<feature type="signal peptide" evidence="2">
    <location>
        <begin position="1"/>
        <end position="23"/>
    </location>
</feature>
<feature type="chain" id="PRO_5026837851" description="Sulfur globule protein" evidence="2">
    <location>
        <begin position="24"/>
        <end position="86"/>
    </location>
</feature>
<proteinExistence type="predicted"/>
<evidence type="ECO:0000313" key="3">
    <source>
        <dbReference type="EMBL" id="KAB1070615.1"/>
    </source>
</evidence>
<keyword evidence="2" id="KW-0732">Signal</keyword>
<evidence type="ECO:0000256" key="1">
    <source>
        <dbReference type="SAM" id="MobiDB-lite"/>
    </source>
</evidence>
<keyword evidence="4" id="KW-1185">Reference proteome</keyword>
<gene>
    <name evidence="3" type="ORF">F6X53_29975</name>
</gene>
<accession>A0A6L3SP47</accession>
<sequence>MRTFWMTAAMGLSLVGSISVASANPLKDDSAHSRHRDKYGGFGGDRGRGHGGGYHHHGYGYGHPRGYGFYDERHSHRVARARDHGQ</sequence>
<dbReference type="AlphaFoldDB" id="A0A6L3SP47"/>
<evidence type="ECO:0000313" key="4">
    <source>
        <dbReference type="Proteomes" id="UP000474159"/>
    </source>
</evidence>
<dbReference type="EMBL" id="VZZK01000061">
    <property type="protein sequence ID" value="KAB1070615.1"/>
    <property type="molecule type" value="Genomic_DNA"/>
</dbReference>
<dbReference type="RefSeq" id="WP_151005267.1">
    <property type="nucleotide sequence ID" value="NZ_BPQY01000246.1"/>
</dbReference>
<feature type="region of interest" description="Disordered" evidence="1">
    <location>
        <begin position="23"/>
        <end position="47"/>
    </location>
</feature>
<evidence type="ECO:0000256" key="2">
    <source>
        <dbReference type="SAM" id="SignalP"/>
    </source>
</evidence>
<organism evidence="3 4">
    <name type="scientific">Methylobacterium soli</name>
    <dbReference type="NCBI Taxonomy" id="553447"/>
    <lineage>
        <taxon>Bacteria</taxon>
        <taxon>Pseudomonadati</taxon>
        <taxon>Pseudomonadota</taxon>
        <taxon>Alphaproteobacteria</taxon>
        <taxon>Hyphomicrobiales</taxon>
        <taxon>Methylobacteriaceae</taxon>
        <taxon>Methylobacterium</taxon>
    </lineage>
</organism>
<comment type="caution">
    <text evidence="3">The sequence shown here is derived from an EMBL/GenBank/DDBJ whole genome shotgun (WGS) entry which is preliminary data.</text>
</comment>
<name>A0A6L3SP47_9HYPH</name>
<dbReference type="Proteomes" id="UP000474159">
    <property type="component" value="Unassembled WGS sequence"/>
</dbReference>
<protein>
    <recommendedName>
        <fullName evidence="5">Sulfur globule protein</fullName>
    </recommendedName>
</protein>